<evidence type="ECO:0000313" key="5">
    <source>
        <dbReference type="EMBL" id="MDQ9072200.1"/>
    </source>
</evidence>
<dbReference type="EMBL" id="JAVIDA010000016">
    <property type="protein sequence ID" value="MDQ9072200.1"/>
    <property type="molecule type" value="Genomic_DNA"/>
</dbReference>
<reference evidence="5" key="1">
    <citation type="submission" date="2023-08" db="EMBL/GenBank/DDBJ databases">
        <title>Emergence of clinically-relevant ST2 carbapenem-resistant Acinetobacter baumannii strains in hospital sewages in Zhejiang, East of China.</title>
        <authorList>
            <person name="Kaichao C."/>
            <person name="Zhang R."/>
        </authorList>
    </citation>
    <scope>NUCLEOTIDE SEQUENCE</scope>
    <source>
        <strain evidence="5">M-SY-60</strain>
    </source>
</reference>
<dbReference type="Gene3D" id="2.40.160.10">
    <property type="entry name" value="Porin"/>
    <property type="match status" value="1"/>
</dbReference>
<organism evidence="5 6">
    <name type="scientific">Acinetobacter gerneri</name>
    <dbReference type="NCBI Taxonomy" id="202952"/>
    <lineage>
        <taxon>Bacteria</taxon>
        <taxon>Pseudomonadati</taxon>
        <taxon>Pseudomonadota</taxon>
        <taxon>Gammaproteobacteria</taxon>
        <taxon>Moraxellales</taxon>
        <taxon>Moraxellaceae</taxon>
        <taxon>Acinetobacter</taxon>
    </lineage>
</organism>
<dbReference type="GO" id="GO:0015288">
    <property type="term" value="F:porin activity"/>
    <property type="evidence" value="ECO:0007669"/>
    <property type="project" value="TreeGrafter"/>
</dbReference>
<proteinExistence type="inferred from homology"/>
<dbReference type="RefSeq" id="WP_308956621.1">
    <property type="nucleotide sequence ID" value="NZ_JAVICY010000019.1"/>
</dbReference>
<dbReference type="Pfam" id="PF03573">
    <property type="entry name" value="OprD"/>
    <property type="match status" value="1"/>
</dbReference>
<dbReference type="InterPro" id="IPR023614">
    <property type="entry name" value="Porin_dom_sf"/>
</dbReference>
<dbReference type="GO" id="GO:0016020">
    <property type="term" value="C:membrane"/>
    <property type="evidence" value="ECO:0007669"/>
    <property type="project" value="InterPro"/>
</dbReference>
<keyword evidence="2" id="KW-0813">Transport</keyword>
<evidence type="ECO:0000256" key="1">
    <source>
        <dbReference type="ARBA" id="ARBA00009075"/>
    </source>
</evidence>
<comment type="similarity">
    <text evidence="1">Belongs to the outer membrane porin (Opr) (TC 1.B.25) family.</text>
</comment>
<accession>A0AAW8JLW2</accession>
<dbReference type="Proteomes" id="UP001243195">
    <property type="component" value="Unassembled WGS sequence"/>
</dbReference>
<comment type="caution">
    <text evidence="5">The sequence shown here is derived from an EMBL/GenBank/DDBJ whole genome shotgun (WGS) entry which is preliminary data.</text>
</comment>
<evidence type="ECO:0000313" key="6">
    <source>
        <dbReference type="Proteomes" id="UP001243195"/>
    </source>
</evidence>
<dbReference type="PANTHER" id="PTHR34596">
    <property type="entry name" value="CHITOPORIN"/>
    <property type="match status" value="1"/>
</dbReference>
<name>A0AAW8JLW2_9GAMM</name>
<dbReference type="InterPro" id="IPR005318">
    <property type="entry name" value="OM_porin_bac"/>
</dbReference>
<evidence type="ECO:0000256" key="3">
    <source>
        <dbReference type="ARBA" id="ARBA00022729"/>
    </source>
</evidence>
<keyword evidence="3 4" id="KW-0732">Signal</keyword>
<feature type="chain" id="PRO_5043959100" evidence="4">
    <location>
        <begin position="24"/>
        <end position="411"/>
    </location>
</feature>
<feature type="signal peptide" evidence="4">
    <location>
        <begin position="1"/>
        <end position="23"/>
    </location>
</feature>
<dbReference type="AlphaFoldDB" id="A0AAW8JLW2"/>
<gene>
    <name evidence="5" type="ORF">RFH51_12095</name>
</gene>
<dbReference type="PANTHER" id="PTHR34596:SF2">
    <property type="entry name" value="CHITOPORIN"/>
    <property type="match status" value="1"/>
</dbReference>
<sequence>MQKKYTFAAIACAQLCLLTAAHADFLSDAQANLQLRNFYVDRSYDSSTVKDQKNWSQGASLILKSGYTDDTVLQVGLDASLRYAVRLNSDNHTANGIMPFDTESKTQDRDQFKLGGTLKLKVHDTELKIGELLPKLPVVHIDESRQLPTTFLGAMLESNSIKDTKLTLGRLTKVNARDDDHYVDFSLTNGSKLAHSDALNIAGIEHKFTKDISGSYYYGGLEDIYNQHFVGVTYQPKLSENLSLRSDVYYFNTRDTGASAAGEIDNDVVSNLNILSYGNHKFGFGYRQQFGETGYPVMNSWVPQLYLANWTVATFTKPHERSLQFRYDYDMKGIGLDGLSLLLRYYTADKAKMGKIENGKEDELDVLLSYKIPETYVKGLSFQYLYAKATTDFGPDFTENRIALTYNYTFK</sequence>
<evidence type="ECO:0000256" key="2">
    <source>
        <dbReference type="ARBA" id="ARBA00022448"/>
    </source>
</evidence>
<protein>
    <submittedName>
        <fullName evidence="5">OprD family outer membrane porin</fullName>
    </submittedName>
</protein>
<evidence type="ECO:0000256" key="4">
    <source>
        <dbReference type="SAM" id="SignalP"/>
    </source>
</evidence>